<keyword evidence="3" id="KW-1185">Reference proteome</keyword>
<dbReference type="InterPro" id="IPR012338">
    <property type="entry name" value="Beta-lactam/transpept-like"/>
</dbReference>
<dbReference type="Gene3D" id="3.40.710.10">
    <property type="entry name" value="DD-peptidase/beta-lactamase superfamily"/>
    <property type="match status" value="1"/>
</dbReference>
<evidence type="ECO:0000313" key="2">
    <source>
        <dbReference type="EMBL" id="MBB4926730.1"/>
    </source>
</evidence>
<proteinExistence type="predicted"/>
<reference evidence="2 3" key="1">
    <citation type="submission" date="2020-08" db="EMBL/GenBank/DDBJ databases">
        <title>Sequencing the genomes of 1000 actinobacteria strains.</title>
        <authorList>
            <person name="Klenk H.-P."/>
        </authorList>
    </citation>
    <scope>NUCLEOTIDE SEQUENCE [LARGE SCALE GENOMIC DNA]</scope>
    <source>
        <strain evidence="2 3">DSM 41654</strain>
    </source>
</reference>
<dbReference type="Pfam" id="PF00144">
    <property type="entry name" value="Beta-lactamase"/>
    <property type="match status" value="1"/>
</dbReference>
<evidence type="ECO:0000259" key="1">
    <source>
        <dbReference type="Pfam" id="PF00144"/>
    </source>
</evidence>
<accession>A0A7W7VYK0</accession>
<evidence type="ECO:0000313" key="3">
    <source>
        <dbReference type="Proteomes" id="UP000540506"/>
    </source>
</evidence>
<dbReference type="EMBL" id="JACHJV010000001">
    <property type="protein sequence ID" value="MBB4926730.1"/>
    <property type="molecule type" value="Genomic_DNA"/>
</dbReference>
<name>A0A7W7VYK0_KITKI</name>
<dbReference type="PANTHER" id="PTHR43283:SF3">
    <property type="entry name" value="BETA-LACTAMASE FAMILY PROTEIN (AFU_ORTHOLOGUE AFUA_5G07500)"/>
    <property type="match status" value="1"/>
</dbReference>
<dbReference type="AlphaFoldDB" id="A0A7W7VYK0"/>
<gene>
    <name evidence="2" type="ORF">FHR34_005723</name>
</gene>
<protein>
    <submittedName>
        <fullName evidence="2">CubicO group peptidase (Beta-lactamase class C family)</fullName>
    </submittedName>
</protein>
<dbReference type="InterPro" id="IPR050789">
    <property type="entry name" value="Diverse_Enzym_Activities"/>
</dbReference>
<dbReference type="SUPFAM" id="SSF56601">
    <property type="entry name" value="beta-lactamase/transpeptidase-like"/>
    <property type="match status" value="1"/>
</dbReference>
<dbReference type="InterPro" id="IPR001466">
    <property type="entry name" value="Beta-lactam-related"/>
</dbReference>
<dbReference type="PANTHER" id="PTHR43283">
    <property type="entry name" value="BETA-LACTAMASE-RELATED"/>
    <property type="match status" value="1"/>
</dbReference>
<feature type="domain" description="Beta-lactamase-related" evidence="1">
    <location>
        <begin position="23"/>
        <end position="385"/>
    </location>
</feature>
<organism evidence="2 3">
    <name type="scientific">Kitasatospora kifunensis</name>
    <name type="common">Streptomyces kifunensis</name>
    <dbReference type="NCBI Taxonomy" id="58351"/>
    <lineage>
        <taxon>Bacteria</taxon>
        <taxon>Bacillati</taxon>
        <taxon>Actinomycetota</taxon>
        <taxon>Actinomycetes</taxon>
        <taxon>Kitasatosporales</taxon>
        <taxon>Streptomycetaceae</taxon>
        <taxon>Kitasatospora</taxon>
    </lineage>
</organism>
<dbReference type="Proteomes" id="UP000540506">
    <property type="component" value="Unassembled WGS sequence"/>
</dbReference>
<comment type="caution">
    <text evidence="2">The sequence shown here is derived from an EMBL/GenBank/DDBJ whole genome shotgun (WGS) entry which is preliminary data.</text>
</comment>
<dbReference type="RefSeq" id="WP_184940309.1">
    <property type="nucleotide sequence ID" value="NZ_JACHJV010000001.1"/>
</dbReference>
<sequence length="406" mass="43826">MIPTGHSKGFVKARLDQMHAALAQHVGPDAVPGLVALVARDDEVHVEAIGDRAVDGAPVARDTVFRVASMTKAVTAVAALMLVEECRLRLDDPVDELLPELANRRVLRRVDGPLDDTVPAHRPITVRDLLTFTMGTGLLLVPPDSYPILQAMTVLDLGQGTPRPGIPPEPDEWLPRLGTLPLMHQPGERWLYNTGSDVLGVLVARASGQPFEQFLRERLFEPLGMGSTGFSVAPDRLARFTTCYWTDPTTGERVVYDEAAGGEWATPPAFPSGAAGLVSTVDDFLAFSRMLLDGGRLDGERILSRASVALLSSDQLTPEQKAASGLSPDFFATHGWGYGVRVVTRQTEIGHPVHQYGWNGGLGSSWAIDPVDRVIGIILTSRAFTSPTAPPVVQDFWTSAYQALAD</sequence>